<sequence length="148" mass="15571">MPGRPETLVTEAGMVPPPLCPSAPATLPGARIIGVVEGPAEAPRVRHLGTPRPVPPALPAVLAPLRMGEVLRVAAPCAGGACLHHEGTRCRLADGIVERLAPAVERLPPCAIRAECLWWRQRGRDACRRCPAVVTTRRVRGSAVPGEG</sequence>
<dbReference type="Proteomes" id="UP001589865">
    <property type="component" value="Unassembled WGS sequence"/>
</dbReference>
<protein>
    <recommendedName>
        <fullName evidence="3">Nitrogen fixation protein</fullName>
    </recommendedName>
</protein>
<evidence type="ECO:0000313" key="2">
    <source>
        <dbReference type="Proteomes" id="UP001589865"/>
    </source>
</evidence>
<dbReference type="RefSeq" id="WP_377045943.1">
    <property type="nucleotide sequence ID" value="NZ_JBHLUN010000013.1"/>
</dbReference>
<gene>
    <name evidence="1" type="ORF">ACFFGY_18215</name>
</gene>
<proteinExistence type="predicted"/>
<evidence type="ECO:0000313" key="1">
    <source>
        <dbReference type="EMBL" id="MFC0410192.1"/>
    </source>
</evidence>
<evidence type="ECO:0008006" key="3">
    <source>
        <dbReference type="Google" id="ProtNLM"/>
    </source>
</evidence>
<comment type="caution">
    <text evidence="1">The sequence shown here is derived from an EMBL/GenBank/DDBJ whole genome shotgun (WGS) entry which is preliminary data.</text>
</comment>
<dbReference type="EMBL" id="JBHLUN010000013">
    <property type="protein sequence ID" value="MFC0410192.1"/>
    <property type="molecule type" value="Genomic_DNA"/>
</dbReference>
<reference evidence="1 2" key="1">
    <citation type="submission" date="2024-09" db="EMBL/GenBank/DDBJ databases">
        <authorList>
            <person name="Sun Q."/>
            <person name="Mori K."/>
        </authorList>
    </citation>
    <scope>NUCLEOTIDE SEQUENCE [LARGE SCALE GENOMIC DNA]</scope>
    <source>
        <strain evidence="1 2">TBRC 5777</strain>
    </source>
</reference>
<organism evidence="1 2">
    <name type="scientific">Roseomonas elaeocarpi</name>
    <dbReference type="NCBI Taxonomy" id="907779"/>
    <lineage>
        <taxon>Bacteria</taxon>
        <taxon>Pseudomonadati</taxon>
        <taxon>Pseudomonadota</taxon>
        <taxon>Alphaproteobacteria</taxon>
        <taxon>Acetobacterales</taxon>
        <taxon>Roseomonadaceae</taxon>
        <taxon>Roseomonas</taxon>
    </lineage>
</organism>
<accession>A0ABV6JY16</accession>
<name>A0ABV6JY16_9PROT</name>
<keyword evidence="2" id="KW-1185">Reference proteome</keyword>